<accession>A0A857D5V4</accession>
<feature type="transmembrane region" description="Helical" evidence="1">
    <location>
        <begin position="193"/>
        <end position="213"/>
    </location>
</feature>
<dbReference type="RefSeq" id="WP_158200831.1">
    <property type="nucleotide sequence ID" value="NZ_CP046973.1"/>
</dbReference>
<evidence type="ECO:0000313" key="3">
    <source>
        <dbReference type="Proteomes" id="UP000438345"/>
    </source>
</evidence>
<protein>
    <submittedName>
        <fullName evidence="2">Uncharacterized protein</fullName>
    </submittedName>
</protein>
<sequence length="337" mass="37603">MNLGTLLEIIVALIFIYLASSLIISELQEQLAALLEFRAKNLKQALEIFLGKNTVESLYNNGSLLSSFNQYTNPITGNSAGPSYVEPKVLAESLISLINSQLSDNEKLLKADFLGKNLVEEKTGIFKKLASISDFSKIDIDKLAIERLIEIGYSTKLKYDNPTLEDFVDEIANTFTQIMERTSGVYKRNAKGVSFAFGFLAAALLNIDSFYVIEQLSKNPNLRQGINQVATEVFQTNESCFKDAKDDPNKVAECTKKLQVSIKDLEKINQPLPLGWNEKGWFNGEQIKEQNGWLQAFLGWLMTGVAVAMGAPFWFDILGKLINVRNTGKPILPNTQK</sequence>
<feature type="transmembrane region" description="Helical" evidence="1">
    <location>
        <begin position="6"/>
        <end position="24"/>
    </location>
</feature>
<evidence type="ECO:0000256" key="1">
    <source>
        <dbReference type="SAM" id="Phobius"/>
    </source>
</evidence>
<feature type="transmembrane region" description="Helical" evidence="1">
    <location>
        <begin position="293"/>
        <end position="315"/>
    </location>
</feature>
<evidence type="ECO:0000313" key="2">
    <source>
        <dbReference type="EMBL" id="QGZ90942.1"/>
    </source>
</evidence>
<keyword evidence="1" id="KW-0472">Membrane</keyword>
<keyword evidence="1" id="KW-1133">Transmembrane helix</keyword>
<organism evidence="2 3">
    <name type="scientific">Microcystis aeruginosa FD4</name>
    <dbReference type="NCBI Taxonomy" id="2686288"/>
    <lineage>
        <taxon>Bacteria</taxon>
        <taxon>Bacillati</taxon>
        <taxon>Cyanobacteriota</taxon>
        <taxon>Cyanophyceae</taxon>
        <taxon>Oscillatoriophycideae</taxon>
        <taxon>Chroococcales</taxon>
        <taxon>Microcystaceae</taxon>
        <taxon>Microcystis</taxon>
    </lineage>
</organism>
<reference evidence="2 3" key="1">
    <citation type="submission" date="2019-12" db="EMBL/GenBank/DDBJ databases">
        <title>Complete genome sequence of Microcystis aeruginosa strain FD4.</title>
        <authorList>
            <person name="Urakawa H."/>
        </authorList>
    </citation>
    <scope>NUCLEOTIDE SEQUENCE [LARGE SCALE GENOMIC DNA]</scope>
    <source>
        <strain evidence="2 3">FD4</strain>
    </source>
</reference>
<proteinExistence type="predicted"/>
<name>A0A857D5V4_MICAE</name>
<dbReference type="AlphaFoldDB" id="A0A857D5V4"/>
<gene>
    <name evidence="2" type="ORF">GQR42_16910</name>
</gene>
<dbReference type="Proteomes" id="UP000438345">
    <property type="component" value="Chromosome"/>
</dbReference>
<dbReference type="EMBL" id="CP046973">
    <property type="protein sequence ID" value="QGZ90942.1"/>
    <property type="molecule type" value="Genomic_DNA"/>
</dbReference>
<keyword evidence="1" id="KW-0812">Transmembrane</keyword>